<comment type="caution">
    <text evidence="5">The sequence shown here is derived from an EMBL/GenBank/DDBJ whole genome shotgun (WGS) entry which is preliminary data.</text>
</comment>
<dbReference type="Proteomes" id="UP000221394">
    <property type="component" value="Unassembled WGS sequence"/>
</dbReference>
<dbReference type="InterPro" id="IPR029063">
    <property type="entry name" value="SAM-dependent_MTases_sf"/>
</dbReference>
<dbReference type="InterPro" id="IPR013216">
    <property type="entry name" value="Methyltransf_11"/>
</dbReference>
<evidence type="ECO:0000256" key="1">
    <source>
        <dbReference type="ARBA" id="ARBA00008361"/>
    </source>
</evidence>
<evidence type="ECO:0000256" key="3">
    <source>
        <dbReference type="ARBA" id="ARBA00022679"/>
    </source>
</evidence>
<organism evidence="5 6">
    <name type="scientific">Flavimobilis soli</name>
    <dbReference type="NCBI Taxonomy" id="442709"/>
    <lineage>
        <taxon>Bacteria</taxon>
        <taxon>Bacillati</taxon>
        <taxon>Actinomycetota</taxon>
        <taxon>Actinomycetes</taxon>
        <taxon>Micrococcales</taxon>
        <taxon>Jonesiaceae</taxon>
        <taxon>Flavimobilis</taxon>
    </lineage>
</organism>
<gene>
    <name evidence="5" type="ORF">ATL41_2547</name>
</gene>
<evidence type="ECO:0000259" key="4">
    <source>
        <dbReference type="Pfam" id="PF08241"/>
    </source>
</evidence>
<evidence type="ECO:0000256" key="2">
    <source>
        <dbReference type="ARBA" id="ARBA00022603"/>
    </source>
</evidence>
<keyword evidence="6" id="KW-1185">Reference proteome</keyword>
<dbReference type="Pfam" id="PF08241">
    <property type="entry name" value="Methyltransf_11"/>
    <property type="match status" value="1"/>
</dbReference>
<evidence type="ECO:0000313" key="6">
    <source>
        <dbReference type="Proteomes" id="UP000221394"/>
    </source>
</evidence>
<dbReference type="EMBL" id="PDJH01000001">
    <property type="protein sequence ID" value="PFG37774.1"/>
    <property type="molecule type" value="Genomic_DNA"/>
</dbReference>
<dbReference type="Gene3D" id="3.40.50.150">
    <property type="entry name" value="Vaccinia Virus protein VP39"/>
    <property type="match status" value="1"/>
</dbReference>
<accession>A0A2A9EFR9</accession>
<dbReference type="GO" id="GO:0008757">
    <property type="term" value="F:S-adenosylmethionine-dependent methyltransferase activity"/>
    <property type="evidence" value="ECO:0007669"/>
    <property type="project" value="InterPro"/>
</dbReference>
<reference evidence="5 6" key="1">
    <citation type="submission" date="2017-10" db="EMBL/GenBank/DDBJ databases">
        <title>Sequencing the genomes of 1000 actinobacteria strains.</title>
        <authorList>
            <person name="Klenk H.-P."/>
        </authorList>
    </citation>
    <scope>NUCLEOTIDE SEQUENCE [LARGE SCALE GENOMIC DNA]</scope>
    <source>
        <strain evidence="5 6">DSM 21574</strain>
    </source>
</reference>
<protein>
    <submittedName>
        <fullName evidence="5">Methyltransferase family protein</fullName>
    </submittedName>
</protein>
<dbReference type="GO" id="GO:0032259">
    <property type="term" value="P:methylation"/>
    <property type="evidence" value="ECO:0007669"/>
    <property type="project" value="UniProtKB-KW"/>
</dbReference>
<dbReference type="InterPro" id="IPR051052">
    <property type="entry name" value="Diverse_substrate_MTase"/>
</dbReference>
<dbReference type="RefSeq" id="WP_098458777.1">
    <property type="nucleotide sequence ID" value="NZ_PDJH01000001.1"/>
</dbReference>
<evidence type="ECO:0000313" key="5">
    <source>
        <dbReference type="EMBL" id="PFG37774.1"/>
    </source>
</evidence>
<keyword evidence="3 5" id="KW-0808">Transferase</keyword>
<dbReference type="PANTHER" id="PTHR44942:SF4">
    <property type="entry name" value="METHYLTRANSFERASE TYPE 11 DOMAIN-CONTAINING PROTEIN"/>
    <property type="match status" value="1"/>
</dbReference>
<feature type="domain" description="Methyltransferase type 11" evidence="4">
    <location>
        <begin position="58"/>
        <end position="145"/>
    </location>
</feature>
<sequence>MTSTNPVPAGEDLRRVRAASFDSGAAVYSRVRPTYPREAVAWITADPAEPGRAPRVIDLAAGTGKLTARLVEAGGDVLAVEPSDAMRAELSATLPQVPAVSGTAEQIPVDDGVVDGVVVAQAWHWFDAEAACREIARVLRPGGRLGVLWNVRDHTVDWVARFTEIIHRGDDLGSSHGPPLLSEDFTDVEHADFPWADRIRTTALRDLAASRSHVLTLPEDEREALLDDVDALARTHPDLARRDEVALPYVTRCWRARRR</sequence>
<dbReference type="SUPFAM" id="SSF53335">
    <property type="entry name" value="S-adenosyl-L-methionine-dependent methyltransferases"/>
    <property type="match status" value="1"/>
</dbReference>
<dbReference type="OrthoDB" id="9797252at2"/>
<proteinExistence type="inferred from homology"/>
<dbReference type="PANTHER" id="PTHR44942">
    <property type="entry name" value="METHYLTRANSF_11 DOMAIN-CONTAINING PROTEIN"/>
    <property type="match status" value="1"/>
</dbReference>
<dbReference type="AlphaFoldDB" id="A0A2A9EFR9"/>
<keyword evidence="2 5" id="KW-0489">Methyltransferase</keyword>
<dbReference type="CDD" id="cd02440">
    <property type="entry name" value="AdoMet_MTases"/>
    <property type="match status" value="1"/>
</dbReference>
<comment type="similarity">
    <text evidence="1">Belongs to the methyltransferase superfamily.</text>
</comment>
<name>A0A2A9EFR9_9MICO</name>